<keyword evidence="4 7" id="KW-0812">Transmembrane</keyword>
<dbReference type="Proteomes" id="UP000295325">
    <property type="component" value="Unassembled WGS sequence"/>
</dbReference>
<feature type="domain" description="Tyrosine-protein kinase G-rich" evidence="9">
    <location>
        <begin position="154"/>
        <end position="195"/>
    </location>
</feature>
<evidence type="ECO:0000313" key="11">
    <source>
        <dbReference type="Proteomes" id="UP000295325"/>
    </source>
</evidence>
<keyword evidence="11" id="KW-1185">Reference proteome</keyword>
<dbReference type="GO" id="GO:0004713">
    <property type="term" value="F:protein tyrosine kinase activity"/>
    <property type="evidence" value="ECO:0007669"/>
    <property type="project" value="TreeGrafter"/>
</dbReference>
<dbReference type="InterPro" id="IPR032807">
    <property type="entry name" value="GNVR"/>
</dbReference>
<evidence type="ECO:0000256" key="4">
    <source>
        <dbReference type="ARBA" id="ARBA00022692"/>
    </source>
</evidence>
<protein>
    <submittedName>
        <fullName evidence="10">Capsular polysaccharide biosynthesis protein</fullName>
    </submittedName>
</protein>
<evidence type="ECO:0000259" key="9">
    <source>
        <dbReference type="Pfam" id="PF13807"/>
    </source>
</evidence>
<proteinExistence type="inferred from homology"/>
<comment type="subcellular location">
    <subcellularLocation>
        <location evidence="1">Cell membrane</location>
        <topology evidence="1">Multi-pass membrane protein</topology>
    </subcellularLocation>
</comment>
<name>A0A4R7K800_9CLOT</name>
<feature type="transmembrane region" description="Helical" evidence="7">
    <location>
        <begin position="20"/>
        <end position="42"/>
    </location>
</feature>
<dbReference type="PANTHER" id="PTHR32309:SF13">
    <property type="entry name" value="FERRIC ENTEROBACTIN TRANSPORT PROTEIN FEPE"/>
    <property type="match status" value="1"/>
</dbReference>
<dbReference type="OrthoDB" id="2360475at2"/>
<dbReference type="AlphaFoldDB" id="A0A4R7K800"/>
<dbReference type="Pfam" id="PF02706">
    <property type="entry name" value="Wzz"/>
    <property type="match status" value="1"/>
</dbReference>
<evidence type="ECO:0000259" key="8">
    <source>
        <dbReference type="Pfam" id="PF02706"/>
    </source>
</evidence>
<evidence type="ECO:0000313" key="10">
    <source>
        <dbReference type="EMBL" id="TDT46094.1"/>
    </source>
</evidence>
<comment type="caution">
    <text evidence="10">The sequence shown here is derived from an EMBL/GenBank/DDBJ whole genome shotgun (WGS) entry which is preliminary data.</text>
</comment>
<evidence type="ECO:0000256" key="6">
    <source>
        <dbReference type="ARBA" id="ARBA00023136"/>
    </source>
</evidence>
<reference evidence="10 11" key="1">
    <citation type="submission" date="2019-03" db="EMBL/GenBank/DDBJ databases">
        <title>Genomic Encyclopedia of Type Strains, Phase IV (KMG-IV): sequencing the most valuable type-strain genomes for metagenomic binning, comparative biology and taxonomic classification.</title>
        <authorList>
            <person name="Goeker M."/>
        </authorList>
    </citation>
    <scope>NUCLEOTIDE SEQUENCE [LARGE SCALE GENOMIC DNA]</scope>
    <source>
        <strain evidence="10 11">DSM 24455</strain>
    </source>
</reference>
<dbReference type="InterPro" id="IPR050445">
    <property type="entry name" value="Bact_polysacc_biosynth/exp"/>
</dbReference>
<dbReference type="GO" id="GO:0005886">
    <property type="term" value="C:plasma membrane"/>
    <property type="evidence" value="ECO:0007669"/>
    <property type="project" value="UniProtKB-SubCell"/>
</dbReference>
<keyword evidence="5 7" id="KW-1133">Transmembrane helix</keyword>
<feature type="transmembrane region" description="Helical" evidence="7">
    <location>
        <begin position="175"/>
        <end position="196"/>
    </location>
</feature>
<evidence type="ECO:0000256" key="2">
    <source>
        <dbReference type="ARBA" id="ARBA00006683"/>
    </source>
</evidence>
<accession>A0A4R7K800</accession>
<dbReference type="InterPro" id="IPR003856">
    <property type="entry name" value="LPS_length_determ_N"/>
</dbReference>
<keyword evidence="3" id="KW-1003">Cell membrane</keyword>
<dbReference type="EMBL" id="SOAZ01000036">
    <property type="protein sequence ID" value="TDT46094.1"/>
    <property type="molecule type" value="Genomic_DNA"/>
</dbReference>
<dbReference type="PANTHER" id="PTHR32309">
    <property type="entry name" value="TYROSINE-PROTEIN KINASE"/>
    <property type="match status" value="1"/>
</dbReference>
<keyword evidence="6 7" id="KW-0472">Membrane</keyword>
<evidence type="ECO:0000256" key="1">
    <source>
        <dbReference type="ARBA" id="ARBA00004651"/>
    </source>
</evidence>
<evidence type="ECO:0000256" key="3">
    <source>
        <dbReference type="ARBA" id="ARBA00022475"/>
    </source>
</evidence>
<dbReference type="Pfam" id="PF13807">
    <property type="entry name" value="GNVR"/>
    <property type="match status" value="1"/>
</dbReference>
<evidence type="ECO:0000256" key="7">
    <source>
        <dbReference type="SAM" id="Phobius"/>
    </source>
</evidence>
<feature type="domain" description="Polysaccharide chain length determinant N-terminal" evidence="8">
    <location>
        <begin position="6"/>
        <end position="97"/>
    </location>
</feature>
<evidence type="ECO:0000256" key="5">
    <source>
        <dbReference type="ARBA" id="ARBA00022989"/>
    </source>
</evidence>
<dbReference type="RefSeq" id="WP_133629359.1">
    <property type="nucleotide sequence ID" value="NZ_SOAZ01000036.1"/>
</dbReference>
<sequence length="227" mass="25316">MEQEMTLDLREIFEIIKKRLRLILIVTAASTFISGVLSYFVIPPTYEAETSIIIGKAPSTVDERIQYNDVLMYQKLVKTYSEIAKSRTVAEATSQKLDGLISPEALMKGISVTPQADTQIMVLKFQGKNPEEAANIVNTHARVFIREAARLYPTGNVQIMDEAAVPESPVKPRPLLNMAIAFFLGIMVSLGVTFLLEYMDSTIKTEDDVEKYLGLPVIGIIPKNMNE</sequence>
<organism evidence="10 11">
    <name type="scientific">Fonticella tunisiensis</name>
    <dbReference type="NCBI Taxonomy" id="1096341"/>
    <lineage>
        <taxon>Bacteria</taxon>
        <taxon>Bacillati</taxon>
        <taxon>Bacillota</taxon>
        <taxon>Clostridia</taxon>
        <taxon>Eubacteriales</taxon>
        <taxon>Clostridiaceae</taxon>
        <taxon>Fonticella</taxon>
    </lineage>
</organism>
<comment type="similarity">
    <text evidence="2">Belongs to the CpsC/CapA family.</text>
</comment>
<gene>
    <name evidence="10" type="ORF">EDD71_13619</name>
</gene>